<dbReference type="Gene3D" id="3.40.1190.20">
    <property type="match status" value="1"/>
</dbReference>
<evidence type="ECO:0000313" key="8">
    <source>
        <dbReference type="EMBL" id="PIP87734.1"/>
    </source>
</evidence>
<dbReference type="GO" id="GO:0052855">
    <property type="term" value="F:ADP-dependent NAD(P)H-hydrate dehydratase activity"/>
    <property type="evidence" value="ECO:0007669"/>
    <property type="project" value="UniProtKB-UniRule"/>
</dbReference>
<evidence type="ECO:0000256" key="2">
    <source>
        <dbReference type="ARBA" id="ARBA00022840"/>
    </source>
</evidence>
<comment type="cofactor">
    <cofactor evidence="6">
        <name>Mg(2+)</name>
        <dbReference type="ChEBI" id="CHEBI:18420"/>
    </cofactor>
</comment>
<comment type="caution">
    <text evidence="6">Lacks conserved residue(s) required for the propagation of feature annotation.</text>
</comment>
<evidence type="ECO:0000313" key="9">
    <source>
        <dbReference type="Proteomes" id="UP000229981"/>
    </source>
</evidence>
<dbReference type="InterPro" id="IPR017953">
    <property type="entry name" value="Carbohydrate_kinase_pred_CS"/>
</dbReference>
<keyword evidence="2 6" id="KW-0067">ATP-binding</keyword>
<protein>
    <recommendedName>
        <fullName evidence="6">ADP-dependent (S)-NAD(P)H-hydrate dehydratase</fullName>
        <ecNumber evidence="6">4.2.1.136</ecNumber>
    </recommendedName>
    <alternativeName>
        <fullName evidence="6">ADP-dependent NAD(P)HX dehydratase</fullName>
    </alternativeName>
</protein>
<dbReference type="NCBIfam" id="TIGR00196">
    <property type="entry name" value="yjeF_cterm"/>
    <property type="match status" value="1"/>
</dbReference>
<dbReference type="PANTHER" id="PTHR12592">
    <property type="entry name" value="ATP-DEPENDENT (S)-NAD(P)H-HYDRATE DEHYDRATASE FAMILY MEMBER"/>
    <property type="match status" value="1"/>
</dbReference>
<dbReference type="CDD" id="cd01171">
    <property type="entry name" value="YXKO-related"/>
    <property type="match status" value="1"/>
</dbReference>
<organism evidence="8 9">
    <name type="scientific">Candidatus Beckwithbacteria bacterium CG22_combo_CG10-13_8_21_14_all_01_47_9</name>
    <dbReference type="NCBI Taxonomy" id="1974496"/>
    <lineage>
        <taxon>Bacteria</taxon>
        <taxon>Candidatus Beckwithiibacteriota</taxon>
    </lineage>
</organism>
<comment type="similarity">
    <text evidence="6">Belongs to the NnrD/CARKD family.</text>
</comment>
<evidence type="ECO:0000259" key="7">
    <source>
        <dbReference type="PROSITE" id="PS51383"/>
    </source>
</evidence>
<feature type="binding site" evidence="6">
    <location>
        <position position="99"/>
    </location>
    <ligand>
        <name>(6S)-NADPHX</name>
        <dbReference type="ChEBI" id="CHEBI:64076"/>
    </ligand>
</feature>
<feature type="binding site" evidence="6">
    <location>
        <position position="39"/>
    </location>
    <ligand>
        <name>(6S)-NADPHX</name>
        <dbReference type="ChEBI" id="CHEBI:64076"/>
    </ligand>
</feature>
<feature type="domain" description="YjeF C-terminal" evidence="7">
    <location>
        <begin position="4"/>
        <end position="259"/>
    </location>
</feature>
<keyword evidence="5 6" id="KW-0456">Lyase</keyword>
<dbReference type="GO" id="GO:0110051">
    <property type="term" value="P:metabolite repair"/>
    <property type="evidence" value="ECO:0007669"/>
    <property type="project" value="TreeGrafter"/>
</dbReference>
<comment type="catalytic activity">
    <reaction evidence="6">
        <text>(6S)-NADPHX + ADP = AMP + phosphate + NADPH + H(+)</text>
        <dbReference type="Rhea" id="RHEA:32235"/>
        <dbReference type="ChEBI" id="CHEBI:15378"/>
        <dbReference type="ChEBI" id="CHEBI:43474"/>
        <dbReference type="ChEBI" id="CHEBI:57783"/>
        <dbReference type="ChEBI" id="CHEBI:64076"/>
        <dbReference type="ChEBI" id="CHEBI:456215"/>
        <dbReference type="ChEBI" id="CHEBI:456216"/>
        <dbReference type="EC" id="4.2.1.136"/>
    </reaction>
</comment>
<dbReference type="EC" id="4.2.1.136" evidence="6"/>
<feature type="binding site" evidence="6">
    <location>
        <position position="201"/>
    </location>
    <ligand>
        <name>AMP</name>
        <dbReference type="ChEBI" id="CHEBI:456215"/>
    </ligand>
</feature>
<dbReference type="AlphaFoldDB" id="A0A2H0DZW8"/>
<dbReference type="PROSITE" id="PS01050">
    <property type="entry name" value="YJEF_C_2"/>
    <property type="match status" value="1"/>
</dbReference>
<evidence type="ECO:0000256" key="1">
    <source>
        <dbReference type="ARBA" id="ARBA00022741"/>
    </source>
</evidence>
<accession>A0A2H0DZW8</accession>
<feature type="binding site" evidence="6">
    <location>
        <position position="146"/>
    </location>
    <ligand>
        <name>(6S)-NADPHX</name>
        <dbReference type="ChEBI" id="CHEBI:64076"/>
    </ligand>
</feature>
<name>A0A2H0DZW8_9BACT</name>
<dbReference type="HAMAP" id="MF_01965">
    <property type="entry name" value="NADHX_dehydratase"/>
    <property type="match status" value="1"/>
</dbReference>
<proteinExistence type="inferred from homology"/>
<feature type="binding site" evidence="6">
    <location>
        <position position="202"/>
    </location>
    <ligand>
        <name>(6S)-NADPHX</name>
        <dbReference type="ChEBI" id="CHEBI:64076"/>
    </ligand>
</feature>
<dbReference type="InterPro" id="IPR029056">
    <property type="entry name" value="Ribokinase-like"/>
</dbReference>
<evidence type="ECO:0000256" key="3">
    <source>
        <dbReference type="ARBA" id="ARBA00022857"/>
    </source>
</evidence>
<comment type="function">
    <text evidence="6">Catalyzes the dehydration of the S-form of NAD(P)HX at the expense of ADP, which is converted to AMP. Together with NAD(P)HX epimerase, which catalyzes the epimerization of the S- and R-forms, the enzyme allows the repair of both epimers of NAD(P)HX, a damaged form of NAD(P)H that is a result of enzymatic or heat-dependent hydration.</text>
</comment>
<gene>
    <name evidence="6" type="primary">nnrD</name>
    <name evidence="8" type="ORF">COW80_04200</name>
</gene>
<evidence type="ECO:0000256" key="4">
    <source>
        <dbReference type="ARBA" id="ARBA00023027"/>
    </source>
</evidence>
<sequence>MKKFNPADLKRLYKLPRSSHKGQNGKLLVIGGSNLFHSASMWSLEAASRIVDMVFYSSVPVNEAIVKKQKERFHDGIIVPIGKLDEYIGEADCALIGPGMDRSDLTKQKVNVLLAKHQNKKWVVDGGALQVMDKKLLNSQMIITPHHQEYKILFGNEPADKMAKKYNCTIVLKGKEDIICDSKQCLINQTGNEGMTKGGTGDVLAGLVAALYCQNDAFLAASCGTYLNGLAGDRLYVLVGPYFNATDLVKELPKVMGEIL</sequence>
<dbReference type="Proteomes" id="UP000229981">
    <property type="component" value="Unassembled WGS sequence"/>
</dbReference>
<comment type="catalytic activity">
    <reaction evidence="6">
        <text>(6S)-NADHX + ADP = AMP + phosphate + NADH + H(+)</text>
        <dbReference type="Rhea" id="RHEA:32223"/>
        <dbReference type="ChEBI" id="CHEBI:15378"/>
        <dbReference type="ChEBI" id="CHEBI:43474"/>
        <dbReference type="ChEBI" id="CHEBI:57945"/>
        <dbReference type="ChEBI" id="CHEBI:64074"/>
        <dbReference type="ChEBI" id="CHEBI:456215"/>
        <dbReference type="ChEBI" id="CHEBI:456216"/>
        <dbReference type="EC" id="4.2.1.136"/>
    </reaction>
</comment>
<dbReference type="Pfam" id="PF01256">
    <property type="entry name" value="Carb_kinase"/>
    <property type="match status" value="1"/>
</dbReference>
<dbReference type="PANTHER" id="PTHR12592:SF0">
    <property type="entry name" value="ATP-DEPENDENT (S)-NAD(P)H-HYDRATE DEHYDRATASE"/>
    <property type="match status" value="1"/>
</dbReference>
<keyword evidence="3 6" id="KW-0521">NADP</keyword>
<keyword evidence="1 6" id="KW-0547">Nucleotide-binding</keyword>
<dbReference type="GO" id="GO:0005524">
    <property type="term" value="F:ATP binding"/>
    <property type="evidence" value="ECO:0007669"/>
    <property type="project" value="UniProtKB-KW"/>
</dbReference>
<dbReference type="SUPFAM" id="SSF53613">
    <property type="entry name" value="Ribokinase-like"/>
    <property type="match status" value="1"/>
</dbReference>
<comment type="subunit">
    <text evidence="6">Homotetramer.</text>
</comment>
<dbReference type="PROSITE" id="PS51383">
    <property type="entry name" value="YJEF_C_3"/>
    <property type="match status" value="1"/>
</dbReference>
<evidence type="ECO:0000256" key="5">
    <source>
        <dbReference type="ARBA" id="ARBA00023239"/>
    </source>
</evidence>
<evidence type="ECO:0000256" key="6">
    <source>
        <dbReference type="HAMAP-Rule" id="MF_01965"/>
    </source>
</evidence>
<reference evidence="8 9" key="1">
    <citation type="submission" date="2017-09" db="EMBL/GenBank/DDBJ databases">
        <title>Depth-based differentiation of microbial function through sediment-hosted aquifers and enrichment of novel symbionts in the deep terrestrial subsurface.</title>
        <authorList>
            <person name="Probst A.J."/>
            <person name="Ladd B."/>
            <person name="Jarett J.K."/>
            <person name="Geller-Mcgrath D.E."/>
            <person name="Sieber C.M."/>
            <person name="Emerson J.B."/>
            <person name="Anantharaman K."/>
            <person name="Thomas B.C."/>
            <person name="Malmstrom R."/>
            <person name="Stieglmeier M."/>
            <person name="Klingl A."/>
            <person name="Woyke T."/>
            <person name="Ryan C.M."/>
            <person name="Banfield J.F."/>
        </authorList>
    </citation>
    <scope>NUCLEOTIDE SEQUENCE [LARGE SCALE GENOMIC DNA]</scope>
    <source>
        <strain evidence="8">CG22_combo_CG10-13_8_21_14_all_01_47_9</strain>
    </source>
</reference>
<dbReference type="EMBL" id="PCTU01000104">
    <property type="protein sequence ID" value="PIP87734.1"/>
    <property type="molecule type" value="Genomic_DNA"/>
</dbReference>
<keyword evidence="4 6" id="KW-0520">NAD</keyword>
<comment type="caution">
    <text evidence="8">The sequence shown here is derived from an EMBL/GenBank/DDBJ whole genome shotgun (WGS) entry which is preliminary data.</text>
</comment>
<dbReference type="GO" id="GO:0046496">
    <property type="term" value="P:nicotinamide nucleotide metabolic process"/>
    <property type="evidence" value="ECO:0007669"/>
    <property type="project" value="UniProtKB-UniRule"/>
</dbReference>
<dbReference type="InterPro" id="IPR000631">
    <property type="entry name" value="CARKD"/>
</dbReference>